<accession>A0A7S0GM09</accession>
<name>A0A7S0GM09_9STRA</name>
<evidence type="ECO:0000313" key="1">
    <source>
        <dbReference type="EMBL" id="CAD8425571.1"/>
    </source>
</evidence>
<proteinExistence type="predicted"/>
<organism evidence="1">
    <name type="scientific">Proboscia inermis</name>
    <dbReference type="NCBI Taxonomy" id="420281"/>
    <lineage>
        <taxon>Eukaryota</taxon>
        <taxon>Sar</taxon>
        <taxon>Stramenopiles</taxon>
        <taxon>Ochrophyta</taxon>
        <taxon>Bacillariophyta</taxon>
        <taxon>Coscinodiscophyceae</taxon>
        <taxon>Rhizosoleniophycidae</taxon>
        <taxon>Rhizosoleniales</taxon>
        <taxon>Rhizosoleniaceae</taxon>
        <taxon>Proboscia</taxon>
    </lineage>
</organism>
<gene>
    <name evidence="1" type="ORF">PINE0816_LOCUS21731</name>
</gene>
<reference evidence="1" key="1">
    <citation type="submission" date="2021-01" db="EMBL/GenBank/DDBJ databases">
        <authorList>
            <person name="Corre E."/>
            <person name="Pelletier E."/>
            <person name="Niang G."/>
            <person name="Scheremetjew M."/>
            <person name="Finn R."/>
            <person name="Kale V."/>
            <person name="Holt S."/>
            <person name="Cochrane G."/>
            <person name="Meng A."/>
            <person name="Brown T."/>
            <person name="Cohen L."/>
        </authorList>
    </citation>
    <scope>NUCLEOTIDE SEQUENCE</scope>
    <source>
        <strain evidence="1">CCAP1064/1</strain>
    </source>
</reference>
<dbReference type="AlphaFoldDB" id="A0A7S0GM09"/>
<protein>
    <submittedName>
        <fullName evidence="1">Uncharacterized protein</fullName>
    </submittedName>
</protein>
<sequence length="315" mass="34703">MLFSVISLSVINAFQFKSDQVTSSFKATNGPQATYLSMVKEGRRIQAPTIPALDIFSSETSIRRNGGNTVISNIIPQLAVFALKRRLADEAHVACDVTADPTRIALQGKVGPVTVKGKGWKSPLGLTCRAIEATVNECSLDFVEVLQKRKLRLTVPAEGNAMVALTGADFGSFVTHPLLKPPRLTMNGRSHPFQFLKDGVLIDPNAGEVRFFGMFQGERWRCILKRNRDGKAEIKVFPINNISSVDDEDNVANKLAISKALTKIITIFFNNLTFELDGTFLSFQDMMVTDRGRESCVMISLKILVKKFPSTGIAF</sequence>
<dbReference type="EMBL" id="HBEL01046743">
    <property type="protein sequence ID" value="CAD8425571.1"/>
    <property type="molecule type" value="Transcribed_RNA"/>
</dbReference>